<protein>
    <submittedName>
        <fullName evidence="2">Uncharacterized protein</fullName>
    </submittedName>
</protein>
<dbReference type="AlphaFoldDB" id="A0A227KHY0"/>
<sequence>MTQSAKEFLEEYKGSRLGCYEFFSHFFGDKRVQPLLDVFPMVEAFVRGENAFLSGSNVTEDTLSEPPQGGNKLEAEYAKLFYGVGSRTIPLSESVYRSEEGILCQGAWRDIKELYGKHNFQPRPEKEMEADSLSMEMAFATVLVMQGKDGKDLLELVEDHLLPVGKAIAKQIRESTDNEDLQNIASTMTVFLMTERALLEQSLKG</sequence>
<dbReference type="Pfam" id="PF02613">
    <property type="entry name" value="Nitrate_red_del"/>
    <property type="match status" value="1"/>
</dbReference>
<evidence type="ECO:0000256" key="1">
    <source>
        <dbReference type="ARBA" id="ARBA00023186"/>
    </source>
</evidence>
<dbReference type="Gene3D" id="1.10.3480.10">
    <property type="entry name" value="TorD-like"/>
    <property type="match status" value="1"/>
</dbReference>
<keyword evidence="1" id="KW-0143">Chaperone</keyword>
<dbReference type="RefSeq" id="WP_066594942.1">
    <property type="nucleotide sequence ID" value="NZ_CAJTBZ010000012.1"/>
</dbReference>
<dbReference type="Proteomes" id="UP000214610">
    <property type="component" value="Unassembled WGS sequence"/>
</dbReference>
<dbReference type="PANTHER" id="PTHR34227:SF1">
    <property type="entry name" value="DIMETHYL SULFOXIDE REDUCTASE CHAPERONE-RELATED"/>
    <property type="match status" value="1"/>
</dbReference>
<dbReference type="InterPro" id="IPR020945">
    <property type="entry name" value="DMSO/NO3_reduct_chaperone"/>
</dbReference>
<evidence type="ECO:0000313" key="2">
    <source>
        <dbReference type="EMBL" id="OXE47574.1"/>
    </source>
</evidence>
<reference evidence="3" key="1">
    <citation type="submission" date="2017-05" db="EMBL/GenBank/DDBJ databases">
        <title>Improved OligoMM genomes.</title>
        <authorList>
            <person name="Garzetti D."/>
        </authorList>
    </citation>
    <scope>NUCLEOTIDE SEQUENCE [LARGE SCALE GENOMIC DNA]</scope>
    <source>
        <strain evidence="3">YL45</strain>
    </source>
</reference>
<dbReference type="InterPro" id="IPR036411">
    <property type="entry name" value="TorD-like_sf"/>
</dbReference>
<dbReference type="PANTHER" id="PTHR34227">
    <property type="entry name" value="CHAPERONE PROTEIN YCDY"/>
    <property type="match status" value="1"/>
</dbReference>
<organism evidence="2 3">
    <name type="scientific">Turicimonas muris</name>
    <dbReference type="NCBI Taxonomy" id="1796652"/>
    <lineage>
        <taxon>Bacteria</taxon>
        <taxon>Pseudomonadati</taxon>
        <taxon>Pseudomonadota</taxon>
        <taxon>Betaproteobacteria</taxon>
        <taxon>Burkholderiales</taxon>
        <taxon>Sutterellaceae</taxon>
        <taxon>Turicimonas</taxon>
    </lineage>
</organism>
<dbReference type="SUPFAM" id="SSF89155">
    <property type="entry name" value="TorD-like"/>
    <property type="match status" value="1"/>
</dbReference>
<gene>
    <name evidence="2" type="ORF">ADH67_07200</name>
</gene>
<name>A0A227KHY0_9BURK</name>
<dbReference type="GeneID" id="78362590"/>
<dbReference type="InterPro" id="IPR050289">
    <property type="entry name" value="TorD/DmsD_chaperones"/>
</dbReference>
<dbReference type="EMBL" id="NHMP01000004">
    <property type="protein sequence ID" value="OXE47574.1"/>
    <property type="molecule type" value="Genomic_DNA"/>
</dbReference>
<evidence type="ECO:0000313" key="3">
    <source>
        <dbReference type="Proteomes" id="UP000214610"/>
    </source>
</evidence>
<keyword evidence="3" id="KW-1185">Reference proteome</keyword>
<accession>A0A227KHY0</accession>
<proteinExistence type="predicted"/>
<comment type="caution">
    <text evidence="2">The sequence shown here is derived from an EMBL/GenBank/DDBJ whole genome shotgun (WGS) entry which is preliminary data.</text>
</comment>